<evidence type="ECO:0000313" key="3">
    <source>
        <dbReference type="EMBL" id="RJG07442.1"/>
    </source>
</evidence>
<dbReference type="Gene3D" id="3.30.530.20">
    <property type="match status" value="1"/>
</dbReference>
<organism evidence="3 4">
    <name type="scientific">Noviherbaspirillum cavernae</name>
    <dbReference type="NCBI Taxonomy" id="2320862"/>
    <lineage>
        <taxon>Bacteria</taxon>
        <taxon>Pseudomonadati</taxon>
        <taxon>Pseudomonadota</taxon>
        <taxon>Betaproteobacteria</taxon>
        <taxon>Burkholderiales</taxon>
        <taxon>Oxalobacteraceae</taxon>
        <taxon>Noviherbaspirillum</taxon>
    </lineage>
</organism>
<dbReference type="SUPFAM" id="SSF55961">
    <property type="entry name" value="Bet v1-like"/>
    <property type="match status" value="1"/>
</dbReference>
<dbReference type="Pfam" id="PF03364">
    <property type="entry name" value="Polyketide_cyc"/>
    <property type="match status" value="1"/>
</dbReference>
<name>A0A418X4P2_9BURK</name>
<comment type="similarity">
    <text evidence="1">Belongs to the ribosome association toxin RatA family.</text>
</comment>
<dbReference type="CDD" id="cd07817">
    <property type="entry name" value="SRPBCC_8"/>
    <property type="match status" value="1"/>
</dbReference>
<keyword evidence="4" id="KW-1185">Reference proteome</keyword>
<dbReference type="InterPro" id="IPR047137">
    <property type="entry name" value="ORF3"/>
</dbReference>
<accession>A0A418X4P2</accession>
<reference evidence="3 4" key="1">
    <citation type="submission" date="2018-09" db="EMBL/GenBank/DDBJ databases">
        <authorList>
            <person name="Zhu H."/>
        </authorList>
    </citation>
    <scope>NUCLEOTIDE SEQUENCE [LARGE SCALE GENOMIC DNA]</scope>
    <source>
        <strain evidence="3 4">K2R10-39</strain>
    </source>
</reference>
<dbReference type="InterPro" id="IPR023393">
    <property type="entry name" value="START-like_dom_sf"/>
</dbReference>
<dbReference type="InterPro" id="IPR005031">
    <property type="entry name" value="COQ10_START"/>
</dbReference>
<comment type="caution">
    <text evidence="3">The sequence shown here is derived from an EMBL/GenBank/DDBJ whole genome shotgun (WGS) entry which is preliminary data.</text>
</comment>
<protein>
    <submittedName>
        <fullName evidence="3">SRPBCC family protein</fullName>
    </submittedName>
</protein>
<feature type="domain" description="Coenzyme Q-binding protein COQ10 START" evidence="2">
    <location>
        <begin position="183"/>
        <end position="304"/>
    </location>
</feature>
<proteinExistence type="inferred from homology"/>
<dbReference type="EMBL" id="QYUN01000002">
    <property type="protein sequence ID" value="RJG07442.1"/>
    <property type="molecule type" value="Genomic_DNA"/>
</dbReference>
<dbReference type="Proteomes" id="UP000285190">
    <property type="component" value="Unassembled WGS sequence"/>
</dbReference>
<dbReference type="AlphaFoldDB" id="A0A418X4P2"/>
<evidence type="ECO:0000259" key="2">
    <source>
        <dbReference type="Pfam" id="PF03364"/>
    </source>
</evidence>
<dbReference type="OrthoDB" id="9797595at2"/>
<gene>
    <name evidence="3" type="ORF">D3870_16845</name>
</gene>
<dbReference type="PANTHER" id="PTHR33824:SF7">
    <property type="entry name" value="POLYKETIDE CYCLASE_DEHYDRASE AND LIPID TRANSPORT SUPERFAMILY PROTEIN"/>
    <property type="match status" value="1"/>
</dbReference>
<dbReference type="RefSeq" id="WP_119740894.1">
    <property type="nucleotide sequence ID" value="NZ_QYUN01000002.1"/>
</dbReference>
<sequence>MRVRHAGPTRTATTRHRLPQINFPFSQRDPHAPQRYRTYGADPNLQLIKTLGWFSIGLGVLQLLAPRTMSRLIGVSGRPLLMRAVGARGIAAGAGLLSQRQAAPWLWTRVAGDAMDLTLLGVAAGRSTSVLRSRVGIATAAVAGVTLLDVLSSVQHARAVRSLPRSQWNHAPLRIEKAIGVSNSPEQCYRYWRDFQNFPRFMKHVESVQAIDGNRWRWKSRSPIGASMQWDAEIIADRPGELLAWRTVEGSGEEHGGTVRFEPAPDGRGTMLRVDFQYSPPRGMAGAWIARVFGADPAAQIDDDLRRFKWLIETGELPSDAAASGTRETISRLLFGKGESASGSGDVKASRVEE</sequence>
<evidence type="ECO:0000256" key="1">
    <source>
        <dbReference type="ARBA" id="ARBA00008918"/>
    </source>
</evidence>
<evidence type="ECO:0000313" key="4">
    <source>
        <dbReference type="Proteomes" id="UP000285190"/>
    </source>
</evidence>
<dbReference type="PANTHER" id="PTHR33824">
    <property type="entry name" value="POLYKETIDE CYCLASE/DEHYDRASE AND LIPID TRANSPORT SUPERFAMILY PROTEIN"/>
    <property type="match status" value="1"/>
</dbReference>